<evidence type="ECO:0000313" key="2">
    <source>
        <dbReference type="EMBL" id="QJH97675.1"/>
    </source>
</evidence>
<dbReference type="EMBL" id="MT144125">
    <property type="protein sequence ID" value="QJA49214.1"/>
    <property type="molecule type" value="Genomic_DNA"/>
</dbReference>
<name>A0A6H1ZNS2_9ZZZZ</name>
<organism evidence="1">
    <name type="scientific">viral metagenome</name>
    <dbReference type="NCBI Taxonomy" id="1070528"/>
    <lineage>
        <taxon>unclassified sequences</taxon>
        <taxon>metagenomes</taxon>
        <taxon>organismal metagenomes</taxon>
    </lineage>
</organism>
<proteinExistence type="predicted"/>
<dbReference type="EMBL" id="MT144696">
    <property type="protein sequence ID" value="QJH97675.1"/>
    <property type="molecule type" value="Genomic_DNA"/>
</dbReference>
<dbReference type="AlphaFoldDB" id="A0A6H1ZNS2"/>
<evidence type="ECO:0008006" key="3">
    <source>
        <dbReference type="Google" id="ProtNLM"/>
    </source>
</evidence>
<evidence type="ECO:0000313" key="1">
    <source>
        <dbReference type="EMBL" id="QJA49214.1"/>
    </source>
</evidence>
<accession>A0A6H1ZNS2</accession>
<sequence length="108" mass="11916">MSKIGSLATEPKVIKLGNEEFTLIPLTLGERKALVKLMDSEKKSEQTEAAIDLMKTVLKKSYPDMTEDEFNGISIKYLNDLGKAVMELHGIEVSEAELKKLMAGKESG</sequence>
<gene>
    <name evidence="1" type="ORF">TM448A01271_0002</name>
    <name evidence="2" type="ORF">TM448B01062_0020</name>
</gene>
<protein>
    <recommendedName>
        <fullName evidence="3">Tail assembly chaperone</fullName>
    </recommendedName>
</protein>
<reference evidence="1" key="1">
    <citation type="submission" date="2020-03" db="EMBL/GenBank/DDBJ databases">
        <title>The deep terrestrial virosphere.</title>
        <authorList>
            <person name="Holmfeldt K."/>
            <person name="Nilsson E."/>
            <person name="Simone D."/>
            <person name="Lopez-Fernandez M."/>
            <person name="Wu X."/>
            <person name="de Brujin I."/>
            <person name="Lundin D."/>
            <person name="Andersson A."/>
            <person name="Bertilsson S."/>
            <person name="Dopson M."/>
        </authorList>
    </citation>
    <scope>NUCLEOTIDE SEQUENCE</scope>
    <source>
        <strain evidence="1">TM448A01271</strain>
        <strain evidence="2">TM448B01062</strain>
    </source>
</reference>